<proteinExistence type="predicted"/>
<evidence type="ECO:0000313" key="2">
    <source>
        <dbReference type="Proteomes" id="UP001325023"/>
    </source>
</evidence>
<accession>A0ACD4XKE4</accession>
<reference evidence="1" key="1">
    <citation type="submission" date="2023-12" db="EMBL/GenBank/DDBJ databases">
        <title>Genome sequencing and assembly of bacterial species from a model synthetic community.</title>
        <authorList>
            <person name="Hogle S.L."/>
        </authorList>
    </citation>
    <scope>NUCLEOTIDE SEQUENCE</scope>
    <source>
        <strain evidence="1">SBW25</strain>
    </source>
</reference>
<gene>
    <name evidence="1" type="primary">fhuF</name>
    <name evidence="1" type="ORF">U0037_16125</name>
</gene>
<sequence length="227" mass="25566">MSRVAEPALLQPVLAEFAQRYPGINKPAVVSQWSMNYMSIVVPATLACVLTRQQAIDFWTDDNVLRLDAGQPLALHFANCLPPLTPPEHDLYLSRWVHEHLAPLFATLAAAGGLAPKILWGNFVAIWDGAFDRFDPDLSRPGFAEVHRWLEPVSVNHGRLKLRGLQRQVPSPAPDICPRLPLRRHCCLHYQLHPLVEGEPLVLCESCPKLHRMPLAEQVSYLHSLYD</sequence>
<protein>
    <submittedName>
        <fullName evidence="1">Siderophore-iron reductase FhuF</fullName>
    </submittedName>
</protein>
<evidence type="ECO:0000313" key="1">
    <source>
        <dbReference type="EMBL" id="WQD69600.1"/>
    </source>
</evidence>
<keyword evidence="2" id="KW-1185">Reference proteome</keyword>
<dbReference type="Proteomes" id="UP001325023">
    <property type="component" value="Chromosome"/>
</dbReference>
<organism evidence="1 2">
    <name type="scientific">Pseudomonas fluorescens</name>
    <dbReference type="NCBI Taxonomy" id="294"/>
    <lineage>
        <taxon>Bacteria</taxon>
        <taxon>Pseudomonadati</taxon>
        <taxon>Pseudomonadota</taxon>
        <taxon>Gammaproteobacteria</taxon>
        <taxon>Pseudomonadales</taxon>
        <taxon>Pseudomonadaceae</taxon>
        <taxon>Pseudomonas</taxon>
    </lineage>
</organism>
<name>A0ACD4XKE4_PSEFL</name>
<dbReference type="EMBL" id="CP140009">
    <property type="protein sequence ID" value="WQD69600.1"/>
    <property type="molecule type" value="Genomic_DNA"/>
</dbReference>